<dbReference type="EMBL" id="JAUJYO010000008">
    <property type="protein sequence ID" value="KAK1311196.1"/>
    <property type="molecule type" value="Genomic_DNA"/>
</dbReference>
<accession>A0AAV9EC69</accession>
<keyword evidence="2" id="KW-1185">Reference proteome</keyword>
<name>A0AAV9EC69_ACOCL</name>
<proteinExistence type="predicted"/>
<reference evidence="1" key="2">
    <citation type="submission" date="2023-06" db="EMBL/GenBank/DDBJ databases">
        <authorList>
            <person name="Ma L."/>
            <person name="Liu K.-W."/>
            <person name="Li Z."/>
            <person name="Hsiao Y.-Y."/>
            <person name="Qi Y."/>
            <person name="Fu T."/>
            <person name="Tang G."/>
            <person name="Zhang D."/>
            <person name="Sun W.-H."/>
            <person name="Liu D.-K."/>
            <person name="Li Y."/>
            <person name="Chen G.-Z."/>
            <person name="Liu X.-D."/>
            <person name="Liao X.-Y."/>
            <person name="Jiang Y.-T."/>
            <person name="Yu X."/>
            <person name="Hao Y."/>
            <person name="Huang J."/>
            <person name="Zhao X.-W."/>
            <person name="Ke S."/>
            <person name="Chen Y.-Y."/>
            <person name="Wu W.-L."/>
            <person name="Hsu J.-L."/>
            <person name="Lin Y.-F."/>
            <person name="Huang M.-D."/>
            <person name="Li C.-Y."/>
            <person name="Huang L."/>
            <person name="Wang Z.-W."/>
            <person name="Zhao X."/>
            <person name="Zhong W.-Y."/>
            <person name="Peng D.-H."/>
            <person name="Ahmad S."/>
            <person name="Lan S."/>
            <person name="Zhang J.-S."/>
            <person name="Tsai W.-C."/>
            <person name="Van De Peer Y."/>
            <person name="Liu Z.-J."/>
        </authorList>
    </citation>
    <scope>NUCLEOTIDE SEQUENCE</scope>
    <source>
        <strain evidence="1">CP</strain>
        <tissue evidence="1">Leaves</tissue>
    </source>
</reference>
<evidence type="ECO:0000313" key="2">
    <source>
        <dbReference type="Proteomes" id="UP001180020"/>
    </source>
</evidence>
<dbReference type="AlphaFoldDB" id="A0AAV9EC69"/>
<reference evidence="1" key="1">
    <citation type="journal article" date="2023" name="Nat. Commun.">
        <title>Diploid and tetraploid genomes of Acorus and the evolution of monocots.</title>
        <authorList>
            <person name="Ma L."/>
            <person name="Liu K.W."/>
            <person name="Li Z."/>
            <person name="Hsiao Y.Y."/>
            <person name="Qi Y."/>
            <person name="Fu T."/>
            <person name="Tang G.D."/>
            <person name="Zhang D."/>
            <person name="Sun W.H."/>
            <person name="Liu D.K."/>
            <person name="Li Y."/>
            <person name="Chen G.Z."/>
            <person name="Liu X.D."/>
            <person name="Liao X.Y."/>
            <person name="Jiang Y.T."/>
            <person name="Yu X."/>
            <person name="Hao Y."/>
            <person name="Huang J."/>
            <person name="Zhao X.W."/>
            <person name="Ke S."/>
            <person name="Chen Y.Y."/>
            <person name="Wu W.L."/>
            <person name="Hsu J.L."/>
            <person name="Lin Y.F."/>
            <person name="Huang M.D."/>
            <person name="Li C.Y."/>
            <person name="Huang L."/>
            <person name="Wang Z.W."/>
            <person name="Zhao X."/>
            <person name="Zhong W.Y."/>
            <person name="Peng D.H."/>
            <person name="Ahmad S."/>
            <person name="Lan S."/>
            <person name="Zhang J.S."/>
            <person name="Tsai W.C."/>
            <person name="Van de Peer Y."/>
            <person name="Liu Z.J."/>
        </authorList>
    </citation>
    <scope>NUCLEOTIDE SEQUENCE</scope>
    <source>
        <strain evidence="1">CP</strain>
    </source>
</reference>
<sequence length="124" mass="14443">MITFMLVIKGFYEVGRFDDAKGLMRSMEAHGESMKVSIYEIYGRNESMRDPTKLDAASLSLLTPAMDINDLWTGDTIISVLYESRKDLVQRHNPDWVSFQEAMMYLLSFEEETMRIKFKLCHSK</sequence>
<gene>
    <name evidence="1" type="ORF">QJS10_CPA08g00188</name>
</gene>
<protein>
    <recommendedName>
        <fullName evidence="3">Pentatricopeptide repeat-containing protein</fullName>
    </recommendedName>
</protein>
<comment type="caution">
    <text evidence="1">The sequence shown here is derived from an EMBL/GenBank/DDBJ whole genome shotgun (WGS) entry which is preliminary data.</text>
</comment>
<evidence type="ECO:0008006" key="3">
    <source>
        <dbReference type="Google" id="ProtNLM"/>
    </source>
</evidence>
<dbReference type="Proteomes" id="UP001180020">
    <property type="component" value="Unassembled WGS sequence"/>
</dbReference>
<evidence type="ECO:0000313" key="1">
    <source>
        <dbReference type="EMBL" id="KAK1311196.1"/>
    </source>
</evidence>
<organism evidence="1 2">
    <name type="scientific">Acorus calamus</name>
    <name type="common">Sweet flag</name>
    <dbReference type="NCBI Taxonomy" id="4465"/>
    <lineage>
        <taxon>Eukaryota</taxon>
        <taxon>Viridiplantae</taxon>
        <taxon>Streptophyta</taxon>
        <taxon>Embryophyta</taxon>
        <taxon>Tracheophyta</taxon>
        <taxon>Spermatophyta</taxon>
        <taxon>Magnoliopsida</taxon>
        <taxon>Liliopsida</taxon>
        <taxon>Acoraceae</taxon>
        <taxon>Acorus</taxon>
    </lineage>
</organism>